<dbReference type="STRING" id="1028.SAMN05661096_03609"/>
<feature type="region of interest" description="Disordered" evidence="1">
    <location>
        <begin position="1"/>
        <end position="20"/>
    </location>
</feature>
<keyword evidence="3" id="KW-1185">Reference proteome</keyword>
<dbReference type="Proteomes" id="UP000193804">
    <property type="component" value="Unassembled WGS sequence"/>
</dbReference>
<reference evidence="3" key="1">
    <citation type="submission" date="2017-04" db="EMBL/GenBank/DDBJ databases">
        <authorList>
            <person name="Varghese N."/>
            <person name="Submissions S."/>
        </authorList>
    </citation>
    <scope>NUCLEOTIDE SEQUENCE [LARGE SCALE GENOMIC DNA]</scope>
    <source>
        <strain evidence="3">DSM 4125</strain>
    </source>
</reference>
<accession>A0A1X7L6E8</accession>
<dbReference type="AlphaFoldDB" id="A0A1X7L6E8"/>
<evidence type="ECO:0000313" key="3">
    <source>
        <dbReference type="Proteomes" id="UP000193804"/>
    </source>
</evidence>
<evidence type="ECO:0000256" key="1">
    <source>
        <dbReference type="SAM" id="MobiDB-lite"/>
    </source>
</evidence>
<sequence length="99" mass="11791">MSKSRISIKRDQKPKSTDDFFSNFEINKDLQEETKSEQRRTVEYVRQTFLLSKEHLNKIKDFVHTKRKNGDTNYTQKQAVQDALNLLFNSVEVIEPRNK</sequence>
<protein>
    <submittedName>
        <fullName evidence="2">Uncharacterized protein</fullName>
    </submittedName>
</protein>
<dbReference type="EMBL" id="FXAW01000008">
    <property type="protein sequence ID" value="SMG49421.1"/>
    <property type="molecule type" value="Genomic_DNA"/>
</dbReference>
<evidence type="ECO:0000313" key="2">
    <source>
        <dbReference type="EMBL" id="SMG49421.1"/>
    </source>
</evidence>
<organism evidence="2 3">
    <name type="scientific">Marivirga sericea</name>
    <dbReference type="NCBI Taxonomy" id="1028"/>
    <lineage>
        <taxon>Bacteria</taxon>
        <taxon>Pseudomonadati</taxon>
        <taxon>Bacteroidota</taxon>
        <taxon>Cytophagia</taxon>
        <taxon>Cytophagales</taxon>
        <taxon>Marivirgaceae</taxon>
        <taxon>Marivirga</taxon>
    </lineage>
</organism>
<proteinExistence type="predicted"/>
<feature type="compositionally biased region" description="Basic and acidic residues" evidence="1">
    <location>
        <begin position="8"/>
        <end position="18"/>
    </location>
</feature>
<name>A0A1X7L6E8_9BACT</name>
<gene>
    <name evidence="2" type="ORF">SAMN05661096_03609</name>
</gene>